<evidence type="ECO:0000256" key="2">
    <source>
        <dbReference type="ARBA" id="ARBA00022833"/>
    </source>
</evidence>
<dbReference type="NCBIfam" id="NF003745">
    <property type="entry name" value="PRK05342.1"/>
    <property type="match status" value="1"/>
</dbReference>
<evidence type="ECO:0000259" key="5">
    <source>
        <dbReference type="SMART" id="SM00382"/>
    </source>
</evidence>
<protein>
    <submittedName>
        <fullName evidence="7">ATP-dependent Clp protease ATP-binding subunit ClpX</fullName>
    </submittedName>
</protein>
<keyword evidence="4" id="KW-0143">Chaperone</keyword>
<accession>A0AAX3BB21</accession>
<proteinExistence type="predicted"/>
<keyword evidence="1" id="KW-0547">Nucleotide-binding</keyword>
<dbReference type="SUPFAM" id="SSF52540">
    <property type="entry name" value="P-loop containing nucleoside triphosphate hydrolases"/>
    <property type="match status" value="1"/>
</dbReference>
<evidence type="ECO:0000313" key="7">
    <source>
        <dbReference type="EMBL" id="URA09508.1"/>
    </source>
</evidence>
<dbReference type="InterPro" id="IPR003593">
    <property type="entry name" value="AAA+_ATPase"/>
</dbReference>
<dbReference type="Gene3D" id="3.40.50.300">
    <property type="entry name" value="P-loop containing nucleotide triphosphate hydrolases"/>
    <property type="match status" value="1"/>
</dbReference>
<keyword evidence="7" id="KW-0645">Protease</keyword>
<dbReference type="FunFam" id="1.10.8.60:FF:000002">
    <property type="entry name" value="ATP-dependent Clp protease ATP-binding subunit ClpX"/>
    <property type="match status" value="1"/>
</dbReference>
<dbReference type="SMART" id="SM01086">
    <property type="entry name" value="ClpB_D2-small"/>
    <property type="match status" value="1"/>
</dbReference>
<dbReference type="GO" id="GO:0051301">
    <property type="term" value="P:cell division"/>
    <property type="evidence" value="ECO:0007669"/>
    <property type="project" value="TreeGrafter"/>
</dbReference>
<dbReference type="GO" id="GO:0005524">
    <property type="term" value="F:ATP binding"/>
    <property type="evidence" value="ECO:0007669"/>
    <property type="project" value="UniProtKB-KW"/>
</dbReference>
<dbReference type="Pfam" id="PF07724">
    <property type="entry name" value="AAA_2"/>
    <property type="match status" value="1"/>
</dbReference>
<keyword evidence="7" id="KW-0378">Hydrolase</keyword>
<dbReference type="AlphaFoldDB" id="A0AAX3BB21"/>
<evidence type="ECO:0000256" key="4">
    <source>
        <dbReference type="ARBA" id="ARBA00023186"/>
    </source>
</evidence>
<dbReference type="InterPro" id="IPR027417">
    <property type="entry name" value="P-loop_NTPase"/>
</dbReference>
<dbReference type="NCBIfam" id="TIGR00382">
    <property type="entry name" value="clpX"/>
    <property type="match status" value="1"/>
</dbReference>
<dbReference type="Pfam" id="PF10431">
    <property type="entry name" value="ClpB_D2-small"/>
    <property type="match status" value="1"/>
</dbReference>
<dbReference type="GO" id="GO:0009376">
    <property type="term" value="C:HslUV protease complex"/>
    <property type="evidence" value="ECO:0007669"/>
    <property type="project" value="TreeGrafter"/>
</dbReference>
<dbReference type="PANTHER" id="PTHR48102:SF7">
    <property type="entry name" value="ATP-DEPENDENT CLP PROTEASE ATP-BINDING SUBUNIT CLPX-LIKE, MITOCHONDRIAL"/>
    <property type="match status" value="1"/>
</dbReference>
<feature type="domain" description="AAA+ ATPase" evidence="5">
    <location>
        <begin position="122"/>
        <end position="296"/>
    </location>
</feature>
<evidence type="ECO:0000313" key="8">
    <source>
        <dbReference type="Proteomes" id="UP001056539"/>
    </source>
</evidence>
<dbReference type="CDD" id="cd19497">
    <property type="entry name" value="RecA-like_ClpX"/>
    <property type="match status" value="1"/>
</dbReference>
<reference evidence="7" key="2">
    <citation type="submission" date="2022-06" db="EMBL/GenBank/DDBJ databases">
        <title>Thermospira aquatica gen. nov., sp. nov.</title>
        <authorList>
            <person name="Ben Ali Gam Z."/>
            <person name="Labat M."/>
        </authorList>
    </citation>
    <scope>NUCLEOTIDE SEQUENCE</scope>
    <source>
        <strain evidence="7">F1F22</strain>
    </source>
</reference>
<dbReference type="InterPro" id="IPR050052">
    <property type="entry name" value="ATP-dep_Clp_protease_ClpX"/>
</dbReference>
<dbReference type="Gene3D" id="1.10.8.60">
    <property type="match status" value="1"/>
</dbReference>
<evidence type="ECO:0000256" key="3">
    <source>
        <dbReference type="ARBA" id="ARBA00022840"/>
    </source>
</evidence>
<gene>
    <name evidence="7" type="primary">clpX</name>
    <name evidence="7" type="ORF">KDW03_08415</name>
</gene>
<dbReference type="SMART" id="SM00382">
    <property type="entry name" value="AAA"/>
    <property type="match status" value="1"/>
</dbReference>
<dbReference type="Proteomes" id="UP001056539">
    <property type="component" value="Chromosome"/>
</dbReference>
<dbReference type="KEGG" id="taqu:KDW03_08415"/>
<keyword evidence="8" id="KW-1185">Reference proteome</keyword>
<organism evidence="7 8">
    <name type="scientific">Thermospira aquatica</name>
    <dbReference type="NCBI Taxonomy" id="2828656"/>
    <lineage>
        <taxon>Bacteria</taxon>
        <taxon>Pseudomonadati</taxon>
        <taxon>Spirochaetota</taxon>
        <taxon>Spirochaetia</taxon>
        <taxon>Brevinematales</taxon>
        <taxon>Thermospiraceae</taxon>
        <taxon>Thermospira</taxon>
    </lineage>
</organism>
<dbReference type="GO" id="GO:0008233">
    <property type="term" value="F:peptidase activity"/>
    <property type="evidence" value="ECO:0007669"/>
    <property type="project" value="UniProtKB-KW"/>
</dbReference>
<dbReference type="GO" id="GO:0051082">
    <property type="term" value="F:unfolded protein binding"/>
    <property type="evidence" value="ECO:0007669"/>
    <property type="project" value="InterPro"/>
</dbReference>
<dbReference type="InterPro" id="IPR003959">
    <property type="entry name" value="ATPase_AAA_core"/>
</dbReference>
<keyword evidence="3 7" id="KW-0067">ATP-binding</keyword>
<name>A0AAX3BB21_9SPIR</name>
<dbReference type="GO" id="GO:0016887">
    <property type="term" value="F:ATP hydrolysis activity"/>
    <property type="evidence" value="ECO:0007669"/>
    <property type="project" value="InterPro"/>
</dbReference>
<dbReference type="PANTHER" id="PTHR48102">
    <property type="entry name" value="ATP-DEPENDENT CLP PROTEASE ATP-BINDING SUBUNIT CLPX-LIKE, MITOCHONDRIAL-RELATED"/>
    <property type="match status" value="1"/>
</dbReference>
<reference evidence="7" key="1">
    <citation type="submission" date="2021-04" db="EMBL/GenBank/DDBJ databases">
        <authorList>
            <person name="Postec A."/>
        </authorList>
    </citation>
    <scope>NUCLEOTIDE SEQUENCE</scope>
    <source>
        <strain evidence="7">F1F22</strain>
    </source>
</reference>
<evidence type="ECO:0000259" key="6">
    <source>
        <dbReference type="SMART" id="SM01086"/>
    </source>
</evidence>
<keyword evidence="2" id="KW-0862">Zinc</keyword>
<dbReference type="InterPro" id="IPR004487">
    <property type="entry name" value="Clp_protease_ATP-bd_su_ClpX"/>
</dbReference>
<dbReference type="GO" id="GO:0051603">
    <property type="term" value="P:proteolysis involved in protein catabolic process"/>
    <property type="evidence" value="ECO:0007669"/>
    <property type="project" value="TreeGrafter"/>
</dbReference>
<dbReference type="EMBL" id="CP073355">
    <property type="protein sequence ID" value="URA09508.1"/>
    <property type="molecule type" value="Genomic_DNA"/>
</dbReference>
<dbReference type="InterPro" id="IPR019489">
    <property type="entry name" value="Clp_ATPase_C"/>
</dbReference>
<evidence type="ECO:0000256" key="1">
    <source>
        <dbReference type="ARBA" id="ARBA00022741"/>
    </source>
</evidence>
<feature type="domain" description="Clp ATPase C-terminal" evidence="6">
    <location>
        <begin position="336"/>
        <end position="430"/>
    </location>
</feature>
<dbReference type="GO" id="GO:0140662">
    <property type="term" value="F:ATP-dependent protein folding chaperone"/>
    <property type="evidence" value="ECO:0007669"/>
    <property type="project" value="InterPro"/>
</dbReference>
<sequence>MSDNKETSTKKQTKKCALCGMSLEHFKGYVFESVDRANVYVCQNCIQSCYALIEKDQKRKMTTLDLRRLPTPQEIKAFLDQYVVGQDKVKKILSVAVYNHYKRILHHHGEYDELSEESVELEKSNVLLIGPTGSGKTLLAKTLARLLQVPFAIADATTLTEAGYVGDDVENVLQRLILNAGGGMVEPSSPEFSQVIARAEMGIVYIDEIDKISRKSESPSITRDVSGEGVQQALLKIVEGTVASVPLFGGRKHPQQYNPLINTTNILFIVGGAFVGLDDIVRQRMAKKEIGFRGQNALKMETSEILSHVTPYDLVKYGIIPELVGRLPVIGVLSELTEEEMKHVLLDPKNSLIKQYQYLMAIDNVRLEFTDEAIDALVQKAIQRKTGARGLRSVLEEAMSDIMFTVPSLSGIKKCIITKEMITENAQPIFE</sequence>